<organism evidence="5 6">
    <name type="scientific">Bacillus licheniformis</name>
    <dbReference type="NCBI Taxonomy" id="1402"/>
    <lineage>
        <taxon>Bacteria</taxon>
        <taxon>Bacillati</taxon>
        <taxon>Bacillota</taxon>
        <taxon>Bacilli</taxon>
        <taxon>Bacillales</taxon>
        <taxon>Bacillaceae</taxon>
        <taxon>Bacillus</taxon>
    </lineage>
</organism>
<evidence type="ECO:0000313" key="5">
    <source>
        <dbReference type="EMBL" id="TWL31683.1"/>
    </source>
</evidence>
<feature type="chain" id="PRO_5041058783" evidence="4">
    <location>
        <begin position="21"/>
        <end position="270"/>
    </location>
</feature>
<evidence type="ECO:0000256" key="1">
    <source>
        <dbReference type="ARBA" id="ARBA00022722"/>
    </source>
</evidence>
<feature type="region of interest" description="Disordered" evidence="3">
    <location>
        <begin position="151"/>
        <end position="170"/>
    </location>
</feature>
<dbReference type="AlphaFoldDB" id="A0A1Y0YT66"/>
<evidence type="ECO:0000256" key="4">
    <source>
        <dbReference type="SAM" id="SignalP"/>
    </source>
</evidence>
<dbReference type="OMA" id="IAKHQNG"/>
<gene>
    <name evidence="5" type="ORF">CHCC16736_0851</name>
</gene>
<keyword evidence="2" id="KW-0378">Hydrolase</keyword>
<dbReference type="InterPro" id="IPR007346">
    <property type="entry name" value="Endonuclease-I"/>
</dbReference>
<name>A0A1Y0YT66_BACLI</name>
<dbReference type="Pfam" id="PF04231">
    <property type="entry name" value="Endonuclease_1"/>
    <property type="match status" value="1"/>
</dbReference>
<comment type="caution">
    <text evidence="5">The sequence shown here is derived from an EMBL/GenBank/DDBJ whole genome shotgun (WGS) entry which is preliminary data.</text>
</comment>
<dbReference type="GeneID" id="92859980"/>
<keyword evidence="4" id="KW-0732">Signal</keyword>
<proteinExistence type="predicted"/>
<keyword evidence="1" id="KW-0540">Nuclease</keyword>
<feature type="signal peptide" evidence="4">
    <location>
        <begin position="1"/>
        <end position="20"/>
    </location>
</feature>
<accession>A0A1Y0YT66</accession>
<dbReference type="RefSeq" id="WP_009329544.1">
    <property type="nucleotide sequence ID" value="NZ_BEXU01000021.1"/>
</dbReference>
<dbReference type="EMBL" id="NILC01000010">
    <property type="protein sequence ID" value="TWL31683.1"/>
    <property type="molecule type" value="Genomic_DNA"/>
</dbReference>
<dbReference type="GO" id="GO:0004518">
    <property type="term" value="F:nuclease activity"/>
    <property type="evidence" value="ECO:0007669"/>
    <property type="project" value="UniProtKB-KW"/>
</dbReference>
<sequence length="270" mass="30461">MNRKCVIPFILMLSAMCAPAQNAEAFQLFSLPVQSSAPADYYEQAQGKTGEALKRALHDTIDDHRELSYSEVWEALKATDEDPANRNNVILLYSRESRSKQANGGQTGDWNREHVWAKSHGDFGTSKGPGTDLHHLRPSDVQVNAARGNLDFDEGGSPYPGAPGNYYDGDSWEPDKSIKGDVARMIFYMAVRYEGDDGHPDLEMNNTTNNGSKPYHGKMSVLLKWHHEDPVDALERKRNDIIYQQYQHNRNPFIDHPEWAEDIWGSGVLN</sequence>
<evidence type="ECO:0000256" key="3">
    <source>
        <dbReference type="SAM" id="MobiDB-lite"/>
    </source>
</evidence>
<reference evidence="5 6" key="1">
    <citation type="submission" date="2019-06" db="EMBL/GenBank/DDBJ databases">
        <title>Genome sequence analysis of &gt;100 Bacillus licheniformis strains suggests intrinsic resistance to this species.</title>
        <authorList>
            <person name="Wels M."/>
            <person name="Siezen R.J."/>
            <person name="Johansen E."/>
            <person name="Stuer-Lauridsen B."/>
            <person name="Bjerre K."/>
            <person name="Nielsen B.K.K."/>
        </authorList>
    </citation>
    <scope>NUCLEOTIDE SEQUENCE [LARGE SCALE GENOMIC DNA]</scope>
    <source>
        <strain evidence="5 6">BAC-16736</strain>
    </source>
</reference>
<dbReference type="InterPro" id="IPR044925">
    <property type="entry name" value="His-Me_finger_sf"/>
</dbReference>
<protein>
    <submittedName>
        <fullName evidence="5">Extracellular ribonuclease</fullName>
    </submittedName>
</protein>
<dbReference type="Proteomes" id="UP000435910">
    <property type="component" value="Unassembled WGS sequence"/>
</dbReference>
<dbReference type="GO" id="GO:0016787">
    <property type="term" value="F:hydrolase activity"/>
    <property type="evidence" value="ECO:0007669"/>
    <property type="project" value="UniProtKB-KW"/>
</dbReference>
<dbReference type="PANTHER" id="PTHR33607:SF2">
    <property type="entry name" value="ENDONUCLEASE-1"/>
    <property type="match status" value="1"/>
</dbReference>
<dbReference type="PANTHER" id="PTHR33607">
    <property type="entry name" value="ENDONUCLEASE-1"/>
    <property type="match status" value="1"/>
</dbReference>
<evidence type="ECO:0000256" key="2">
    <source>
        <dbReference type="ARBA" id="ARBA00022801"/>
    </source>
</evidence>
<evidence type="ECO:0000313" key="6">
    <source>
        <dbReference type="Proteomes" id="UP000435910"/>
    </source>
</evidence>
<dbReference type="SUPFAM" id="SSF54060">
    <property type="entry name" value="His-Me finger endonucleases"/>
    <property type="match status" value="1"/>
</dbReference>